<accession>A0A941IRJ0</accession>
<keyword evidence="8" id="KW-1185">Reference proteome</keyword>
<dbReference type="PROSITE" id="PS50042">
    <property type="entry name" value="CNMP_BINDING_3"/>
    <property type="match status" value="1"/>
</dbReference>
<name>A0A941IRJ0_9ACTN</name>
<dbReference type="SUPFAM" id="SSF51206">
    <property type="entry name" value="cAMP-binding domain-like"/>
    <property type="match status" value="1"/>
</dbReference>
<dbReference type="Gene3D" id="2.60.120.10">
    <property type="entry name" value="Jelly Rolls"/>
    <property type="match status" value="1"/>
</dbReference>
<dbReference type="InterPro" id="IPR000595">
    <property type="entry name" value="cNMP-bd_dom"/>
</dbReference>
<feature type="domain" description="HTH crp-type" evidence="6">
    <location>
        <begin position="156"/>
        <end position="229"/>
    </location>
</feature>
<feature type="compositionally biased region" description="Polar residues" evidence="4">
    <location>
        <begin position="13"/>
        <end position="23"/>
    </location>
</feature>
<evidence type="ECO:0000313" key="7">
    <source>
        <dbReference type="EMBL" id="MBR7837404.1"/>
    </source>
</evidence>
<protein>
    <submittedName>
        <fullName evidence="7">Crp/Fnr family transcriptional regulator</fullName>
    </submittedName>
</protein>
<dbReference type="GO" id="GO:0003700">
    <property type="term" value="F:DNA-binding transcription factor activity"/>
    <property type="evidence" value="ECO:0007669"/>
    <property type="project" value="TreeGrafter"/>
</dbReference>
<evidence type="ECO:0000313" key="8">
    <source>
        <dbReference type="Proteomes" id="UP000675781"/>
    </source>
</evidence>
<dbReference type="Proteomes" id="UP000675781">
    <property type="component" value="Unassembled WGS sequence"/>
</dbReference>
<evidence type="ECO:0000256" key="4">
    <source>
        <dbReference type="SAM" id="MobiDB-lite"/>
    </source>
</evidence>
<dbReference type="InterPro" id="IPR018490">
    <property type="entry name" value="cNMP-bd_dom_sf"/>
</dbReference>
<dbReference type="InterPro" id="IPR012318">
    <property type="entry name" value="HTH_CRP"/>
</dbReference>
<dbReference type="InterPro" id="IPR036388">
    <property type="entry name" value="WH-like_DNA-bd_sf"/>
</dbReference>
<keyword evidence="2" id="KW-0238">DNA-binding</keyword>
<organism evidence="7 8">
    <name type="scientific">Actinospica durhamensis</name>
    <dbReference type="NCBI Taxonomy" id="1508375"/>
    <lineage>
        <taxon>Bacteria</taxon>
        <taxon>Bacillati</taxon>
        <taxon>Actinomycetota</taxon>
        <taxon>Actinomycetes</taxon>
        <taxon>Catenulisporales</taxon>
        <taxon>Actinospicaceae</taxon>
        <taxon>Actinospica</taxon>
    </lineage>
</organism>
<keyword evidence="1" id="KW-0805">Transcription regulation</keyword>
<dbReference type="Gene3D" id="1.10.10.10">
    <property type="entry name" value="Winged helix-like DNA-binding domain superfamily/Winged helix DNA-binding domain"/>
    <property type="match status" value="1"/>
</dbReference>
<dbReference type="SUPFAM" id="SSF46785">
    <property type="entry name" value="Winged helix' DNA-binding domain"/>
    <property type="match status" value="1"/>
</dbReference>
<keyword evidence="3" id="KW-0804">Transcription</keyword>
<dbReference type="InterPro" id="IPR014710">
    <property type="entry name" value="RmlC-like_jellyroll"/>
</dbReference>
<dbReference type="SMART" id="SM00100">
    <property type="entry name" value="cNMP"/>
    <property type="match status" value="1"/>
</dbReference>
<dbReference type="InterPro" id="IPR036390">
    <property type="entry name" value="WH_DNA-bd_sf"/>
</dbReference>
<comment type="caution">
    <text evidence="7">The sequence shown here is derived from an EMBL/GenBank/DDBJ whole genome shotgun (WGS) entry which is preliminary data.</text>
</comment>
<reference evidence="7" key="1">
    <citation type="submission" date="2021-04" db="EMBL/GenBank/DDBJ databases">
        <title>Genome based classification of Actinospica acidithermotolerans sp. nov., an actinobacterium isolated from an Indonesian hot spring.</title>
        <authorList>
            <person name="Kusuma A.B."/>
            <person name="Putra K.E."/>
            <person name="Nafisah S."/>
            <person name="Loh J."/>
            <person name="Nouioui I."/>
            <person name="Goodfellow M."/>
        </authorList>
    </citation>
    <scope>NUCLEOTIDE SEQUENCE</scope>
    <source>
        <strain evidence="7">CSCA 57</strain>
    </source>
</reference>
<evidence type="ECO:0000259" key="5">
    <source>
        <dbReference type="PROSITE" id="PS50042"/>
    </source>
</evidence>
<evidence type="ECO:0000259" key="6">
    <source>
        <dbReference type="PROSITE" id="PS51063"/>
    </source>
</evidence>
<dbReference type="Pfam" id="PF00027">
    <property type="entry name" value="cNMP_binding"/>
    <property type="match status" value="1"/>
</dbReference>
<dbReference type="GO" id="GO:0005829">
    <property type="term" value="C:cytosol"/>
    <property type="evidence" value="ECO:0007669"/>
    <property type="project" value="TreeGrafter"/>
</dbReference>
<sequence length="239" mass="25881">MSAQRDPRGHPQGGQTWPPTTLLGSMEQSSRDLLLSLGKQVEYASGHTVIREASQPTFVLILLDGAVKATGRTQDAREALLAIRVGGDLIGEFGALDGRPRSATVTSCGTVIAKLVTRHDFTAFLRADARVAEAVQRAVVAKLRSANMRRIDFAGTDAPMRVARVVYDLAVTYGIRDGKTALVGWPLTQPELATLVGVAEPTVHKALRDLRVSGVVDTGYRRLQVNDLDRLRAVAFPDW</sequence>
<dbReference type="PANTHER" id="PTHR24567:SF74">
    <property type="entry name" value="HTH-TYPE TRANSCRIPTIONAL REGULATOR ARCR"/>
    <property type="match status" value="1"/>
</dbReference>
<feature type="domain" description="Cyclic nucleotide-binding" evidence="5">
    <location>
        <begin position="22"/>
        <end position="125"/>
    </location>
</feature>
<evidence type="ECO:0000256" key="1">
    <source>
        <dbReference type="ARBA" id="ARBA00023015"/>
    </source>
</evidence>
<dbReference type="GO" id="GO:0003677">
    <property type="term" value="F:DNA binding"/>
    <property type="evidence" value="ECO:0007669"/>
    <property type="project" value="UniProtKB-KW"/>
</dbReference>
<dbReference type="PANTHER" id="PTHR24567">
    <property type="entry name" value="CRP FAMILY TRANSCRIPTIONAL REGULATORY PROTEIN"/>
    <property type="match status" value="1"/>
</dbReference>
<evidence type="ECO:0000256" key="3">
    <source>
        <dbReference type="ARBA" id="ARBA00023163"/>
    </source>
</evidence>
<dbReference type="CDD" id="cd00038">
    <property type="entry name" value="CAP_ED"/>
    <property type="match status" value="1"/>
</dbReference>
<dbReference type="Pfam" id="PF13545">
    <property type="entry name" value="HTH_Crp_2"/>
    <property type="match status" value="1"/>
</dbReference>
<dbReference type="PROSITE" id="PS51063">
    <property type="entry name" value="HTH_CRP_2"/>
    <property type="match status" value="1"/>
</dbReference>
<evidence type="ECO:0000256" key="2">
    <source>
        <dbReference type="ARBA" id="ARBA00023125"/>
    </source>
</evidence>
<feature type="region of interest" description="Disordered" evidence="4">
    <location>
        <begin position="1"/>
        <end position="23"/>
    </location>
</feature>
<gene>
    <name evidence="7" type="ORF">KDL01_29260</name>
</gene>
<dbReference type="AlphaFoldDB" id="A0A941IRJ0"/>
<dbReference type="EMBL" id="JAGSOG010000201">
    <property type="protein sequence ID" value="MBR7837404.1"/>
    <property type="molecule type" value="Genomic_DNA"/>
</dbReference>
<proteinExistence type="predicted"/>
<dbReference type="InterPro" id="IPR050397">
    <property type="entry name" value="Env_Response_Regulators"/>
</dbReference>